<keyword evidence="7" id="KW-0067">ATP-binding</keyword>
<evidence type="ECO:0000256" key="4">
    <source>
        <dbReference type="ARBA" id="ARBA00022727"/>
    </source>
</evidence>
<dbReference type="PANTHER" id="PTHR10210:SF41">
    <property type="entry name" value="RIBOSE-PHOSPHATE PYROPHOSPHOKINASE 1, CHLOROPLASTIC"/>
    <property type="match status" value="1"/>
</dbReference>
<keyword evidence="8" id="KW-0460">Magnesium</keyword>
<dbReference type="NCBIfam" id="NF002320">
    <property type="entry name" value="PRK01259.1"/>
    <property type="match status" value="1"/>
</dbReference>
<protein>
    <recommendedName>
        <fullName evidence="1">ribose-phosphate diphosphokinase</fullName>
        <ecNumber evidence="1">2.7.6.1</ecNumber>
    </recommendedName>
</protein>
<evidence type="ECO:0000256" key="8">
    <source>
        <dbReference type="ARBA" id="ARBA00022842"/>
    </source>
</evidence>
<evidence type="ECO:0000259" key="9">
    <source>
        <dbReference type="Pfam" id="PF13793"/>
    </source>
</evidence>
<dbReference type="PROSITE" id="PS00114">
    <property type="entry name" value="PRPP_SYNTHASE"/>
    <property type="match status" value="1"/>
</dbReference>
<reference evidence="10 11" key="1">
    <citation type="submission" date="2023-09" db="EMBL/GenBank/DDBJ databases">
        <authorList>
            <person name="Rey-Velasco X."/>
        </authorList>
    </citation>
    <scope>NUCLEOTIDE SEQUENCE [LARGE SCALE GENOMIC DNA]</scope>
    <source>
        <strain evidence="10 11">F394</strain>
    </source>
</reference>
<accession>A0ABU3BM40</accession>
<keyword evidence="2 10" id="KW-0808">Transferase</keyword>
<evidence type="ECO:0000313" key="11">
    <source>
        <dbReference type="Proteomes" id="UP001267426"/>
    </source>
</evidence>
<evidence type="ECO:0000313" key="10">
    <source>
        <dbReference type="EMBL" id="MDT0630362.1"/>
    </source>
</evidence>
<evidence type="ECO:0000256" key="6">
    <source>
        <dbReference type="ARBA" id="ARBA00022777"/>
    </source>
</evidence>
<dbReference type="Gene3D" id="3.40.50.2020">
    <property type="match status" value="2"/>
</dbReference>
<evidence type="ECO:0000256" key="1">
    <source>
        <dbReference type="ARBA" id="ARBA00013247"/>
    </source>
</evidence>
<sequence length="338" mass="36319">MSHPALPVTIFAGRSVPALARDIAAAYGRVEGDHSGELGGVTLRDFSDGEIYVRYDESIRGTDLFIVQSTPPPAENWMELMLLVDAARRASAARITAVIPYFGYARQDRKDQPRVSIAARMIARMLEQAGVDRVLTMDLHAAQIQGFFDIPVDHLYGSVVFEQWLDEHSRPGGADADGRGGADLRAFRDNLVVVAPDVGASKVARAYAKRLGADLALIDKRRPEANVAEVMNVIGDVDGRNCLLIDDMCDTAGTLTSGAQALADGGALDVQAFCTHALLSGPAIDRIEASPLSRVVVTDTIPLQRTSPKIEVISVAPLFAESIHRIGADESISTLFVD</sequence>
<evidence type="ECO:0000256" key="7">
    <source>
        <dbReference type="ARBA" id="ARBA00022840"/>
    </source>
</evidence>
<evidence type="ECO:0000256" key="5">
    <source>
        <dbReference type="ARBA" id="ARBA00022741"/>
    </source>
</evidence>
<dbReference type="InterPro" id="IPR005946">
    <property type="entry name" value="Rib-P_diPkinase"/>
</dbReference>
<feature type="domain" description="Ribose-phosphate pyrophosphokinase N-terminal" evidence="9">
    <location>
        <begin position="9"/>
        <end position="130"/>
    </location>
</feature>
<proteinExistence type="predicted"/>
<dbReference type="Proteomes" id="UP001267426">
    <property type="component" value="Unassembled WGS sequence"/>
</dbReference>
<dbReference type="EMBL" id="JAVRHT010000001">
    <property type="protein sequence ID" value="MDT0630362.1"/>
    <property type="molecule type" value="Genomic_DNA"/>
</dbReference>
<gene>
    <name evidence="10" type="ORF">RM540_01265</name>
</gene>
<keyword evidence="11" id="KW-1185">Reference proteome</keyword>
<dbReference type="PANTHER" id="PTHR10210">
    <property type="entry name" value="RIBOSE-PHOSPHATE DIPHOSPHOKINASE FAMILY MEMBER"/>
    <property type="match status" value="1"/>
</dbReference>
<dbReference type="InterPro" id="IPR029099">
    <property type="entry name" value="Pribosyltran_N"/>
</dbReference>
<dbReference type="SUPFAM" id="SSF53271">
    <property type="entry name" value="PRTase-like"/>
    <property type="match status" value="1"/>
</dbReference>
<keyword evidence="5" id="KW-0547">Nucleotide-binding</keyword>
<dbReference type="InterPro" id="IPR029057">
    <property type="entry name" value="PRTase-like"/>
</dbReference>
<dbReference type="SMART" id="SM01400">
    <property type="entry name" value="Pribosyltran_N"/>
    <property type="match status" value="1"/>
</dbReference>
<keyword evidence="3" id="KW-0479">Metal-binding</keyword>
<dbReference type="GO" id="GO:0004749">
    <property type="term" value="F:ribose phosphate diphosphokinase activity"/>
    <property type="evidence" value="ECO:0007669"/>
    <property type="project" value="UniProtKB-EC"/>
</dbReference>
<name>A0ABU3BM40_9BACT</name>
<dbReference type="RefSeq" id="WP_311661413.1">
    <property type="nucleotide sequence ID" value="NZ_JAVRHT010000001.1"/>
</dbReference>
<organism evidence="10 11">
    <name type="scientific">Rubrivirga litoralis</name>
    <dbReference type="NCBI Taxonomy" id="3075598"/>
    <lineage>
        <taxon>Bacteria</taxon>
        <taxon>Pseudomonadati</taxon>
        <taxon>Rhodothermota</taxon>
        <taxon>Rhodothermia</taxon>
        <taxon>Rhodothermales</taxon>
        <taxon>Rubricoccaceae</taxon>
        <taxon>Rubrivirga</taxon>
    </lineage>
</organism>
<dbReference type="InterPro" id="IPR000836">
    <property type="entry name" value="PRTase_dom"/>
</dbReference>
<keyword evidence="4" id="KW-0545">Nucleotide biosynthesis</keyword>
<dbReference type="NCBIfam" id="TIGR01251">
    <property type="entry name" value="ribP_PPkin"/>
    <property type="match status" value="1"/>
</dbReference>
<keyword evidence="6" id="KW-0418">Kinase</keyword>
<comment type="caution">
    <text evidence="10">The sequence shown here is derived from an EMBL/GenBank/DDBJ whole genome shotgun (WGS) entry which is preliminary data.</text>
</comment>
<dbReference type="Pfam" id="PF14572">
    <property type="entry name" value="Pribosyl_synth"/>
    <property type="match status" value="1"/>
</dbReference>
<evidence type="ECO:0000256" key="3">
    <source>
        <dbReference type="ARBA" id="ARBA00022723"/>
    </source>
</evidence>
<dbReference type="InterPro" id="IPR000842">
    <property type="entry name" value="PRib_PP_synth_CS"/>
</dbReference>
<evidence type="ECO:0000256" key="2">
    <source>
        <dbReference type="ARBA" id="ARBA00022679"/>
    </source>
</evidence>
<dbReference type="CDD" id="cd06223">
    <property type="entry name" value="PRTases_typeI"/>
    <property type="match status" value="1"/>
</dbReference>
<dbReference type="Pfam" id="PF13793">
    <property type="entry name" value="Pribosyltran_N"/>
    <property type="match status" value="1"/>
</dbReference>
<dbReference type="EC" id="2.7.6.1" evidence="1"/>